<keyword evidence="1" id="KW-0732">Signal</keyword>
<sequence>MNKLKTSLFALVILLLATSTFAQTKRVTGKVFAFKDTPIANIEIISKKSKQTVTTDEMGNFSIEINAKDKLVFEGNGFRKEVRKVVEGQKLDVKMLFLEGENNEKIAIGSGHLTEESLFYSKSNFLEYNNDYHTYPDIFTLLQGKFPGVKVYTELGQKRVVIRDIGYLSGKDNTALYMVDGQIWQDISVLAPEEIVSVNVMKDGAPLGFRAVNGVVIITTMVEAGKTRPNGLEN</sequence>
<accession>A0A150XBQ0</accession>
<dbReference type="RefSeq" id="WP_068220583.1">
    <property type="nucleotide sequence ID" value="NZ_CP139724.1"/>
</dbReference>
<dbReference type="EMBL" id="LRPC01000012">
    <property type="protein sequence ID" value="KYG76094.1"/>
    <property type="molecule type" value="Genomic_DNA"/>
</dbReference>
<feature type="signal peptide" evidence="1">
    <location>
        <begin position="1"/>
        <end position="22"/>
    </location>
</feature>
<feature type="chain" id="PRO_5007574507" evidence="1">
    <location>
        <begin position="23"/>
        <end position="234"/>
    </location>
</feature>
<evidence type="ECO:0000313" key="2">
    <source>
        <dbReference type="EMBL" id="KYG76094.1"/>
    </source>
</evidence>
<proteinExistence type="predicted"/>
<comment type="caution">
    <text evidence="2">The sequence shown here is derived from an EMBL/GenBank/DDBJ whole genome shotgun (WGS) entry which is preliminary data.</text>
</comment>
<name>A0A150XBQ0_9BACT</name>
<organism evidence="2 3">
    <name type="scientific">Roseivirga spongicola</name>
    <dbReference type="NCBI Taxonomy" id="333140"/>
    <lineage>
        <taxon>Bacteria</taxon>
        <taxon>Pseudomonadati</taxon>
        <taxon>Bacteroidota</taxon>
        <taxon>Cytophagia</taxon>
        <taxon>Cytophagales</taxon>
        <taxon>Roseivirgaceae</taxon>
        <taxon>Roseivirga</taxon>
    </lineage>
</organism>
<dbReference type="AlphaFoldDB" id="A0A150XBQ0"/>
<dbReference type="InterPro" id="IPR037066">
    <property type="entry name" value="Plug_dom_sf"/>
</dbReference>
<keyword evidence="3" id="KW-1185">Reference proteome</keyword>
<dbReference type="STRING" id="333140.AWW68_09760"/>
<dbReference type="Gene3D" id="2.170.130.10">
    <property type="entry name" value="TonB-dependent receptor, plug domain"/>
    <property type="match status" value="1"/>
</dbReference>
<reference evidence="2 3" key="1">
    <citation type="submission" date="2016-01" db="EMBL/GenBank/DDBJ databases">
        <title>Genome sequencing of Roseivirga spongicola UST030701-084.</title>
        <authorList>
            <person name="Selvaratnam C."/>
            <person name="Thevarajoo S."/>
            <person name="Goh K.M."/>
            <person name="Ee R."/>
            <person name="Chan K.-G."/>
            <person name="Chong C.S."/>
        </authorList>
    </citation>
    <scope>NUCLEOTIDE SEQUENCE [LARGE SCALE GENOMIC DNA]</scope>
    <source>
        <strain evidence="2 3">UST030701-084</strain>
    </source>
</reference>
<gene>
    <name evidence="2" type="ORF">AWW68_09760</name>
</gene>
<dbReference type="Proteomes" id="UP000075606">
    <property type="component" value="Unassembled WGS sequence"/>
</dbReference>
<evidence type="ECO:0000256" key="1">
    <source>
        <dbReference type="SAM" id="SignalP"/>
    </source>
</evidence>
<dbReference type="SUPFAM" id="SSF49464">
    <property type="entry name" value="Carboxypeptidase regulatory domain-like"/>
    <property type="match status" value="1"/>
</dbReference>
<dbReference type="SUPFAM" id="SSF56935">
    <property type="entry name" value="Porins"/>
    <property type="match status" value="1"/>
</dbReference>
<evidence type="ECO:0000313" key="3">
    <source>
        <dbReference type="Proteomes" id="UP000075606"/>
    </source>
</evidence>
<dbReference type="OrthoDB" id="905812at2"/>
<protein>
    <submittedName>
        <fullName evidence="2">Uncharacterized protein</fullName>
    </submittedName>
</protein>
<dbReference type="InterPro" id="IPR008969">
    <property type="entry name" value="CarboxyPept-like_regulatory"/>
</dbReference>
<dbReference type="Pfam" id="PF13715">
    <property type="entry name" value="CarbopepD_reg_2"/>
    <property type="match status" value="1"/>
</dbReference>